<evidence type="ECO:0000313" key="2">
    <source>
        <dbReference type="EMBL" id="GAV30486.1"/>
    </source>
</evidence>
<evidence type="ECO:0000256" key="1">
    <source>
        <dbReference type="SAM" id="MobiDB-lite"/>
    </source>
</evidence>
<dbReference type="OrthoDB" id="412109at2759"/>
<feature type="region of interest" description="Disordered" evidence="1">
    <location>
        <begin position="46"/>
        <end position="102"/>
    </location>
</feature>
<reference evidence="2 3" key="1">
    <citation type="submission" date="2016-08" db="EMBL/GenBank/DDBJ databases">
        <title>Whole genome shotgun sequence of Pichia membranifaciens KS47-1.</title>
        <authorList>
            <person name="Konishi M."/>
            <person name="Ishida M."/>
            <person name="Arakawa T."/>
            <person name="Kato Y."/>
            <person name="Horiuchi J."/>
        </authorList>
    </citation>
    <scope>NUCLEOTIDE SEQUENCE [LARGE SCALE GENOMIC DNA]</scope>
    <source>
        <strain evidence="2 3">KS47-1</strain>
    </source>
</reference>
<protein>
    <submittedName>
        <fullName evidence="2">Uncharacterized protein</fullName>
    </submittedName>
</protein>
<dbReference type="Proteomes" id="UP000186136">
    <property type="component" value="Unassembled WGS sequence"/>
</dbReference>
<evidence type="ECO:0000313" key="3">
    <source>
        <dbReference type="Proteomes" id="UP000186136"/>
    </source>
</evidence>
<accession>A0A1Q2YLP6</accession>
<proteinExistence type="predicted"/>
<organism evidence="2 3">
    <name type="scientific">Pichia membranifaciens</name>
    <dbReference type="NCBI Taxonomy" id="4926"/>
    <lineage>
        <taxon>Eukaryota</taxon>
        <taxon>Fungi</taxon>
        <taxon>Dikarya</taxon>
        <taxon>Ascomycota</taxon>
        <taxon>Saccharomycotina</taxon>
        <taxon>Pichiomycetes</taxon>
        <taxon>Pichiales</taxon>
        <taxon>Pichiaceae</taxon>
        <taxon>Pichia</taxon>
    </lineage>
</organism>
<sequence>MDHSSKINKDDFEWIHKVRFLKKKTAINKEGNLNLNSVVATEMNTKSHLENATEEGKEDKPKSVKRLRFKSSFSDKAGDVSKQQKTKGRLEVASENPQSKVYPEIRKESINCKPSRRPLKVLKYGSDASGYKFIAFDEKEIPVPKHNFTDKTESEDYSDESSLSDDKGDSIASSDPNEKPSPPTYRYGDYLDLWEGIEAGVERERFPLPVKSNSMNDLSKANVLSFLKKKAIIRRERIRWHPDRMRTVLYRCQMWNSSVEKDVTHVFQIVNDTYETV</sequence>
<dbReference type="AlphaFoldDB" id="A0A1Q2YLP6"/>
<gene>
    <name evidence="2" type="ORF">PMKS-004000</name>
</gene>
<feature type="compositionally biased region" description="Basic and acidic residues" evidence="1">
    <location>
        <begin position="46"/>
        <end position="62"/>
    </location>
</feature>
<dbReference type="EMBL" id="BDGI01000181">
    <property type="protein sequence ID" value="GAV30486.1"/>
    <property type="molecule type" value="Genomic_DNA"/>
</dbReference>
<feature type="region of interest" description="Disordered" evidence="1">
    <location>
        <begin position="146"/>
        <end position="184"/>
    </location>
</feature>
<name>A0A1Q2YLP6_9ASCO</name>
<comment type="caution">
    <text evidence="2">The sequence shown here is derived from an EMBL/GenBank/DDBJ whole genome shotgun (WGS) entry which is preliminary data.</text>
</comment>
<keyword evidence="3" id="KW-1185">Reference proteome</keyword>